<dbReference type="AlphaFoldDB" id="A0A176WQW5"/>
<organism evidence="1 2">
    <name type="scientific">Marchantia polymorpha subsp. ruderalis</name>
    <dbReference type="NCBI Taxonomy" id="1480154"/>
    <lineage>
        <taxon>Eukaryota</taxon>
        <taxon>Viridiplantae</taxon>
        <taxon>Streptophyta</taxon>
        <taxon>Embryophyta</taxon>
        <taxon>Marchantiophyta</taxon>
        <taxon>Marchantiopsida</taxon>
        <taxon>Marchantiidae</taxon>
        <taxon>Marchantiales</taxon>
        <taxon>Marchantiaceae</taxon>
        <taxon>Marchantia</taxon>
    </lineage>
</organism>
<sequence>MRLQRKNSPSAEEENRKKTAEACAFAASAFVASAFGTSNDRGSQLRAQRAEAELQLAKSESAARGEAVGVIPFEVAGRHCEPRGRGDRSVAAARTA</sequence>
<name>A0A176WQW5_MARPO</name>
<gene>
    <name evidence="1" type="ORF">AXG93_4735s1080</name>
</gene>
<proteinExistence type="predicted"/>
<keyword evidence="2" id="KW-1185">Reference proteome</keyword>
<evidence type="ECO:0000313" key="1">
    <source>
        <dbReference type="EMBL" id="OAE34692.1"/>
    </source>
</evidence>
<comment type="caution">
    <text evidence="1">The sequence shown here is derived from an EMBL/GenBank/DDBJ whole genome shotgun (WGS) entry which is preliminary data.</text>
</comment>
<dbReference type="Proteomes" id="UP000077202">
    <property type="component" value="Unassembled WGS sequence"/>
</dbReference>
<evidence type="ECO:0000313" key="2">
    <source>
        <dbReference type="Proteomes" id="UP000077202"/>
    </source>
</evidence>
<accession>A0A176WQW5</accession>
<dbReference type="EMBL" id="LVLJ01000353">
    <property type="protein sequence ID" value="OAE34692.1"/>
    <property type="molecule type" value="Genomic_DNA"/>
</dbReference>
<reference evidence="1" key="1">
    <citation type="submission" date="2016-03" db="EMBL/GenBank/DDBJ databases">
        <title>Mechanisms controlling the formation of the plant cell surface in tip-growing cells are functionally conserved among land plants.</title>
        <authorList>
            <person name="Honkanen S."/>
            <person name="Jones V.A."/>
            <person name="Morieri G."/>
            <person name="Champion C."/>
            <person name="Hetherington A.J."/>
            <person name="Kelly S."/>
            <person name="Saint-Marcoux D."/>
            <person name="Proust H."/>
            <person name="Prescott H."/>
            <person name="Dolan L."/>
        </authorList>
    </citation>
    <scope>NUCLEOTIDE SEQUENCE [LARGE SCALE GENOMIC DNA]</scope>
    <source>
        <tissue evidence="1">Whole gametophyte</tissue>
    </source>
</reference>
<protein>
    <submittedName>
        <fullName evidence="1">Uncharacterized protein</fullName>
    </submittedName>
</protein>